<dbReference type="InterPro" id="IPR017853">
    <property type="entry name" value="GH"/>
</dbReference>
<evidence type="ECO:0000256" key="1">
    <source>
        <dbReference type="ARBA" id="ARBA00007754"/>
    </source>
</evidence>
<protein>
    <recommendedName>
        <fullName evidence="4">GH26 domain-containing protein</fullName>
    </recommendedName>
</protein>
<evidence type="ECO:0000313" key="5">
    <source>
        <dbReference type="EMBL" id="KAG5183807.1"/>
    </source>
</evidence>
<dbReference type="GO" id="GO:0016985">
    <property type="term" value="F:mannan endo-1,4-beta-mannosidase activity"/>
    <property type="evidence" value="ECO:0007669"/>
    <property type="project" value="InterPro"/>
</dbReference>
<dbReference type="PANTHER" id="PTHR40079">
    <property type="entry name" value="MANNAN ENDO-1,4-BETA-MANNOSIDASE E-RELATED"/>
    <property type="match status" value="1"/>
</dbReference>
<feature type="domain" description="GH26" evidence="4">
    <location>
        <begin position="1"/>
        <end position="182"/>
    </location>
</feature>
<dbReference type="GO" id="GO:0006080">
    <property type="term" value="P:substituted mannan metabolic process"/>
    <property type="evidence" value="ECO:0007669"/>
    <property type="project" value="InterPro"/>
</dbReference>
<dbReference type="OrthoDB" id="428177at2759"/>
<evidence type="ECO:0000256" key="2">
    <source>
        <dbReference type="ARBA" id="ARBA00022801"/>
    </source>
</evidence>
<dbReference type="InterPro" id="IPR022790">
    <property type="entry name" value="GH26_dom"/>
</dbReference>
<evidence type="ECO:0000259" key="4">
    <source>
        <dbReference type="PROSITE" id="PS51764"/>
    </source>
</evidence>
<keyword evidence="6" id="KW-1185">Reference proteome</keyword>
<dbReference type="InterPro" id="IPR000805">
    <property type="entry name" value="Glyco_hydro_26"/>
</dbReference>
<accession>A0A836CFD7</accession>
<dbReference type="EMBL" id="JAFCMP010000189">
    <property type="protein sequence ID" value="KAG5183807.1"/>
    <property type="molecule type" value="Genomic_DNA"/>
</dbReference>
<proteinExistence type="inferred from homology"/>
<organism evidence="5 6">
    <name type="scientific">Tribonema minus</name>
    <dbReference type="NCBI Taxonomy" id="303371"/>
    <lineage>
        <taxon>Eukaryota</taxon>
        <taxon>Sar</taxon>
        <taxon>Stramenopiles</taxon>
        <taxon>Ochrophyta</taxon>
        <taxon>PX clade</taxon>
        <taxon>Xanthophyceae</taxon>
        <taxon>Tribonematales</taxon>
        <taxon>Tribonemataceae</taxon>
        <taxon>Tribonema</taxon>
    </lineage>
</organism>
<keyword evidence="3" id="KW-0326">Glycosidase</keyword>
<dbReference type="AlphaFoldDB" id="A0A836CFD7"/>
<comment type="caution">
    <text evidence="5">The sequence shown here is derived from an EMBL/GenBank/DDBJ whole genome shotgun (WGS) entry which is preliminary data.</text>
</comment>
<sequence length="182" mass="20284">DWYNWDAFRTGNLASDFNLAFKHVVTVLRSTGANFTYQISYAARNPSKKNNPFQSFYPGDSYVDQICVSAYNTCGTGTTFINRSLSQIINTWYVQVSAMAPTKSLCIAEMSSTNQCGTDAKAAWIKDTWNALANNYPKFASINWFFENKTLNGALKDWSLSTADQTAAFQQGYASFNLTTAV</sequence>
<name>A0A836CFD7_9STRA</name>
<reference evidence="5" key="1">
    <citation type="submission" date="2021-02" db="EMBL/GenBank/DDBJ databases">
        <title>First Annotated Genome of the Yellow-green Alga Tribonema minus.</title>
        <authorList>
            <person name="Mahan K.M."/>
        </authorList>
    </citation>
    <scope>NUCLEOTIDE SEQUENCE</scope>
    <source>
        <strain evidence="5">UTEX B ZZ1240</strain>
    </source>
</reference>
<comment type="similarity">
    <text evidence="1">Belongs to the glycosyl hydrolase 26 family.</text>
</comment>
<dbReference type="Proteomes" id="UP000664859">
    <property type="component" value="Unassembled WGS sequence"/>
</dbReference>
<dbReference type="SUPFAM" id="SSF51445">
    <property type="entry name" value="(Trans)glycosidases"/>
    <property type="match status" value="1"/>
</dbReference>
<evidence type="ECO:0000313" key="6">
    <source>
        <dbReference type="Proteomes" id="UP000664859"/>
    </source>
</evidence>
<dbReference type="Gene3D" id="3.20.20.80">
    <property type="entry name" value="Glycosidases"/>
    <property type="match status" value="1"/>
</dbReference>
<feature type="non-terminal residue" evidence="5">
    <location>
        <position position="1"/>
    </location>
</feature>
<evidence type="ECO:0000256" key="3">
    <source>
        <dbReference type="ARBA" id="ARBA00023295"/>
    </source>
</evidence>
<gene>
    <name evidence="5" type="ORF">JKP88DRAFT_255697</name>
</gene>
<keyword evidence="2" id="KW-0378">Hydrolase</keyword>
<dbReference type="PANTHER" id="PTHR40079:SF4">
    <property type="entry name" value="GH26 DOMAIN-CONTAINING PROTEIN-RELATED"/>
    <property type="match status" value="1"/>
</dbReference>
<dbReference type="PROSITE" id="PS51764">
    <property type="entry name" value="GH26"/>
    <property type="match status" value="1"/>
</dbReference>